<comment type="caution">
    <text evidence="3">The sequence shown here is derived from an EMBL/GenBank/DDBJ whole genome shotgun (WGS) entry which is preliminary data.</text>
</comment>
<feature type="transmembrane region" description="Helical" evidence="2">
    <location>
        <begin position="83"/>
        <end position="103"/>
    </location>
</feature>
<protein>
    <submittedName>
        <fullName evidence="3">Protein translocase subunit SecY</fullName>
    </submittedName>
</protein>
<dbReference type="EMBL" id="PGGS01000006">
    <property type="protein sequence ID" value="PNH12652.1"/>
    <property type="molecule type" value="Genomic_DNA"/>
</dbReference>
<feature type="transmembrane region" description="Helical" evidence="2">
    <location>
        <begin position="39"/>
        <end position="63"/>
    </location>
</feature>
<dbReference type="GO" id="GO:0016020">
    <property type="term" value="C:membrane"/>
    <property type="evidence" value="ECO:0007669"/>
    <property type="project" value="InterPro"/>
</dbReference>
<dbReference type="Pfam" id="PF00344">
    <property type="entry name" value="SecY"/>
    <property type="match status" value="1"/>
</dbReference>
<comment type="similarity">
    <text evidence="1">Belongs to the SecY/SEC61-alpha family.</text>
</comment>
<dbReference type="PANTHER" id="PTHR10906">
    <property type="entry name" value="SECY/SEC61-ALPHA FAMILY MEMBER"/>
    <property type="match status" value="1"/>
</dbReference>
<evidence type="ECO:0000313" key="4">
    <source>
        <dbReference type="Proteomes" id="UP000236333"/>
    </source>
</evidence>
<accession>A0A2J8AJF3</accession>
<keyword evidence="2" id="KW-0472">Membrane</keyword>
<organism evidence="3 4">
    <name type="scientific">Tetrabaena socialis</name>
    <dbReference type="NCBI Taxonomy" id="47790"/>
    <lineage>
        <taxon>Eukaryota</taxon>
        <taxon>Viridiplantae</taxon>
        <taxon>Chlorophyta</taxon>
        <taxon>core chlorophytes</taxon>
        <taxon>Chlorophyceae</taxon>
        <taxon>CS clade</taxon>
        <taxon>Chlamydomonadales</taxon>
        <taxon>Tetrabaenaceae</taxon>
        <taxon>Tetrabaena</taxon>
    </lineage>
</organism>
<gene>
    <name evidence="3" type="ORF">TSOC_000428</name>
</gene>
<dbReference type="AlphaFoldDB" id="A0A2J8AJF3"/>
<evidence type="ECO:0000256" key="2">
    <source>
        <dbReference type="SAM" id="Phobius"/>
    </source>
</evidence>
<proteinExistence type="inferred from homology"/>
<dbReference type="OrthoDB" id="1903502at2759"/>
<keyword evidence="2" id="KW-1133">Transmembrane helix</keyword>
<dbReference type="SUPFAM" id="SSF103491">
    <property type="entry name" value="Preprotein translocase SecY subunit"/>
    <property type="match status" value="1"/>
</dbReference>
<name>A0A2J8AJF3_9CHLO</name>
<reference evidence="3 4" key="1">
    <citation type="journal article" date="2017" name="Mol. Biol. Evol.">
        <title>The 4-celled Tetrabaena socialis nuclear genome reveals the essential components for genetic control of cell number at the origin of multicellularity in the volvocine lineage.</title>
        <authorList>
            <person name="Featherston J."/>
            <person name="Arakaki Y."/>
            <person name="Hanschen E.R."/>
            <person name="Ferris P.J."/>
            <person name="Michod R.E."/>
            <person name="Olson B.J.S.C."/>
            <person name="Nozaki H."/>
            <person name="Durand P.M."/>
        </authorList>
    </citation>
    <scope>NUCLEOTIDE SEQUENCE [LARGE SCALE GENOMIC DNA]</scope>
    <source>
        <strain evidence="3 4">NIES-571</strain>
    </source>
</reference>
<keyword evidence="4" id="KW-1185">Reference proteome</keyword>
<evidence type="ECO:0000256" key="1">
    <source>
        <dbReference type="RuleBase" id="RU004349"/>
    </source>
</evidence>
<dbReference type="Proteomes" id="UP000236333">
    <property type="component" value="Unassembled WGS sequence"/>
</dbReference>
<dbReference type="GO" id="GO:0015031">
    <property type="term" value="P:protein transport"/>
    <property type="evidence" value="ECO:0007669"/>
    <property type="project" value="InterPro"/>
</dbReference>
<keyword evidence="2" id="KW-0812">Transmembrane</keyword>
<dbReference type="InterPro" id="IPR002208">
    <property type="entry name" value="SecY/SEC61-alpha"/>
</dbReference>
<dbReference type="InterPro" id="IPR023201">
    <property type="entry name" value="SecY_dom_sf"/>
</dbReference>
<sequence>MGGGECVSSRAAVHAWQDLFAQARLLAKKRGGERSQGGAYFPLQLNSSGMMSIVLGGAAYFGFLPKLLEMYGSPEAAAWLSRAQFSAVGLAGYGLTIAALEFLPLGGVNPKEMAEYFNTMNVGLRGVVPGEPTEQELQTKLLQCKFWGGAALASLAVTAQLYDAACLRVLGTSLATTSLLIIVGAVLQTARQVEGLLEGPKLQRKLDQERRAIESLSLL</sequence>
<dbReference type="Gene3D" id="1.10.3370.10">
    <property type="entry name" value="SecY subunit domain"/>
    <property type="match status" value="1"/>
</dbReference>
<evidence type="ECO:0000313" key="3">
    <source>
        <dbReference type="EMBL" id="PNH12652.1"/>
    </source>
</evidence>